<evidence type="ECO:0000256" key="1">
    <source>
        <dbReference type="SAM" id="Coils"/>
    </source>
</evidence>
<dbReference type="AlphaFoldDB" id="A0A8D3X266"/>
<feature type="coiled-coil region" evidence="1">
    <location>
        <begin position="80"/>
        <end position="110"/>
    </location>
</feature>
<accession>A0A8D3X266</accession>
<gene>
    <name evidence="2" type="ORF">BMWSH_2802</name>
</gene>
<proteinExistence type="predicted"/>
<reference evidence="2 3" key="1">
    <citation type="journal article" date="2011" name="J. Bacteriol.">
        <title>Complete genome sequence of the industrial strain Bacillus megaterium WSH-002.</title>
        <authorList>
            <person name="Liu L."/>
            <person name="Li Y."/>
            <person name="Zhang J."/>
            <person name="Zou W."/>
            <person name="Zhou Z."/>
            <person name="Liu J."/>
            <person name="Li X."/>
            <person name="Wang L."/>
            <person name="Chen J."/>
        </authorList>
    </citation>
    <scope>NUCLEOTIDE SEQUENCE [LARGE SCALE GENOMIC DNA]</scope>
    <source>
        <strain evidence="2 3">WSH-002</strain>
    </source>
</reference>
<dbReference type="KEGG" id="bmh:BMWSH_2802"/>
<protein>
    <submittedName>
        <fullName evidence="2">Uncharacterized protein</fullName>
    </submittedName>
</protein>
<dbReference type="Proteomes" id="UP000001283">
    <property type="component" value="Chromosome"/>
</dbReference>
<feature type="coiled-coil region" evidence="1">
    <location>
        <begin position="25"/>
        <end position="52"/>
    </location>
</feature>
<evidence type="ECO:0000313" key="2">
    <source>
        <dbReference type="EMBL" id="AEN89684.1"/>
    </source>
</evidence>
<name>A0A8D3X266_PRIMW</name>
<keyword evidence="1" id="KW-0175">Coiled coil</keyword>
<dbReference type="RefSeq" id="WP_014460026.1">
    <property type="nucleotide sequence ID" value="NC_017138.1"/>
</dbReference>
<dbReference type="EMBL" id="CP003017">
    <property type="protein sequence ID" value="AEN89684.1"/>
    <property type="molecule type" value="Genomic_DNA"/>
</dbReference>
<evidence type="ECO:0000313" key="3">
    <source>
        <dbReference type="Proteomes" id="UP000001283"/>
    </source>
</evidence>
<organism evidence="2 3">
    <name type="scientific">Priestia megaterium (strain WSH-002)</name>
    <name type="common">Bacillus megaterium</name>
    <dbReference type="NCBI Taxonomy" id="1006007"/>
    <lineage>
        <taxon>Bacteria</taxon>
        <taxon>Bacillati</taxon>
        <taxon>Bacillota</taxon>
        <taxon>Bacilli</taxon>
        <taxon>Bacillales</taxon>
        <taxon>Bacillaceae</taxon>
        <taxon>Priestia</taxon>
    </lineage>
</organism>
<sequence>MTEKQKTRLEELMKQVVIERRSLSKKELKELHSLLAMEIAELEAQKKEANSDRFSLVVDIGFYKGMQKKVVKLQERKPLGQQLEDQIAFMEKAIQQMETESTQLKEKREQEQFYKQYEEKYNRDIDNVF</sequence>